<reference evidence="2" key="1">
    <citation type="submission" date="2022-11" db="UniProtKB">
        <authorList>
            <consortium name="WormBaseParasite"/>
        </authorList>
    </citation>
    <scope>IDENTIFICATION</scope>
</reference>
<dbReference type="WBParaSite" id="ACRNAN_scaffold16718.g10718.t1">
    <property type="protein sequence ID" value="ACRNAN_scaffold16718.g10718.t1"/>
    <property type="gene ID" value="ACRNAN_scaffold16718.g10718"/>
</dbReference>
<accession>A0A914D0H6</accession>
<sequence length="146" mass="16959">MFKGMAVEEQHKFIIDLLPEDLRNDVIVESSALPEESVDREVYLSKVPILPGSKIPATPQFFLDTALYHLSKSSGALSSSCLWFCQRNYYEDDRKLDTIRGYLKYAESFCNALFDIHVSNQFTCEQFKKSLPESMKKKDNIFFDFY</sequence>
<evidence type="ECO:0000313" key="2">
    <source>
        <dbReference type="WBParaSite" id="ACRNAN_scaffold16718.g10718.t1"/>
    </source>
</evidence>
<dbReference type="AlphaFoldDB" id="A0A914D0H6"/>
<evidence type="ECO:0000313" key="1">
    <source>
        <dbReference type="Proteomes" id="UP000887540"/>
    </source>
</evidence>
<protein>
    <submittedName>
        <fullName evidence="2">Uncharacterized protein</fullName>
    </submittedName>
</protein>
<proteinExistence type="predicted"/>
<keyword evidence="1" id="KW-1185">Reference proteome</keyword>
<organism evidence="1 2">
    <name type="scientific">Acrobeloides nanus</name>
    <dbReference type="NCBI Taxonomy" id="290746"/>
    <lineage>
        <taxon>Eukaryota</taxon>
        <taxon>Metazoa</taxon>
        <taxon>Ecdysozoa</taxon>
        <taxon>Nematoda</taxon>
        <taxon>Chromadorea</taxon>
        <taxon>Rhabditida</taxon>
        <taxon>Tylenchina</taxon>
        <taxon>Cephalobomorpha</taxon>
        <taxon>Cephaloboidea</taxon>
        <taxon>Cephalobidae</taxon>
        <taxon>Acrobeloides</taxon>
    </lineage>
</organism>
<dbReference type="Proteomes" id="UP000887540">
    <property type="component" value="Unplaced"/>
</dbReference>
<name>A0A914D0H6_9BILA</name>